<reference evidence="3" key="1">
    <citation type="journal article" date="2013" name="Stand. Genomic Sci.">
        <title>Complete genome sequence of the halophilic bacterium Spirochaeta africana type strain (Z-7692(T)) from the alkaline Lake Magadi in the East African Rift.</title>
        <authorList>
            <person name="Liolos K."/>
            <person name="Abt B."/>
            <person name="Scheuner C."/>
            <person name="Teshima H."/>
            <person name="Held B."/>
            <person name="Lapidus A."/>
            <person name="Nolan M."/>
            <person name="Lucas S."/>
            <person name="Deshpande S."/>
            <person name="Cheng J.F."/>
            <person name="Tapia R."/>
            <person name="Goodwin L.A."/>
            <person name="Pitluck S."/>
            <person name="Pagani I."/>
            <person name="Ivanova N."/>
            <person name="Mavromatis K."/>
            <person name="Mikhailova N."/>
            <person name="Huntemann M."/>
            <person name="Pati A."/>
            <person name="Chen A."/>
            <person name="Palaniappan K."/>
            <person name="Land M."/>
            <person name="Rohde M."/>
            <person name="Tindall B.J."/>
            <person name="Detter J.C."/>
            <person name="Goker M."/>
            <person name="Bristow J."/>
            <person name="Eisen J.A."/>
            <person name="Markowitz V."/>
            <person name="Hugenholtz P."/>
            <person name="Woyke T."/>
            <person name="Klenk H.P."/>
            <person name="Kyrpides N.C."/>
        </authorList>
    </citation>
    <scope>NUCLEOTIDE SEQUENCE</scope>
    <source>
        <strain evidence="3">ATCC 700263 / DSM 8902 / Z-7692</strain>
    </source>
</reference>
<feature type="transmembrane region" description="Helical" evidence="1">
    <location>
        <begin position="85"/>
        <end position="106"/>
    </location>
</feature>
<comment type="caution">
    <text evidence="1">Lacks conserved residue(s) required for the propagation of feature annotation.</text>
</comment>
<dbReference type="EMBL" id="CP003282">
    <property type="protein sequence ID" value="AFG36525.1"/>
    <property type="molecule type" value="Genomic_DNA"/>
</dbReference>
<sequence>MMLILLWIAATLAATTLALAFGRKYGASFLVAVYAALIVMANIFAGKIVMFGPWTVPAGVIVYGVSFLLTDALNEFFGYRFAKEAILGGFTASLLLVIGVQIVIAWEPAGFWQHQEALETILGSTWRIAVGSLVAFLVSQNWDIYVFQWLKQRTGSGSLWLRNIGSTATSQTIDTLLFCTIAFAGSMPWPAVWGIIIGQLMVKLTIALVDTPFLYIMRAFYRTDEVTPNTEADNA</sequence>
<keyword evidence="1" id="KW-0812">Transmembrane</keyword>
<dbReference type="AlphaFoldDB" id="H9UG82"/>
<dbReference type="OrthoDB" id="9805479at2"/>
<dbReference type="HOGENOM" id="CLU_075503_0_1_12"/>
<evidence type="ECO:0000313" key="2">
    <source>
        <dbReference type="EMBL" id="AFG36525.1"/>
    </source>
</evidence>
<proteinExistence type="inferred from homology"/>
<feature type="transmembrane region" description="Helical" evidence="1">
    <location>
        <begin position="126"/>
        <end position="147"/>
    </location>
</feature>
<dbReference type="Pfam" id="PF02592">
    <property type="entry name" value="Vut_1"/>
    <property type="match status" value="1"/>
</dbReference>
<keyword evidence="1" id="KW-1003">Cell membrane</keyword>
<dbReference type="STRING" id="889378.Spiaf_0420"/>
<dbReference type="PATRIC" id="fig|889378.3.peg.428"/>
<protein>
    <recommendedName>
        <fullName evidence="1">Probable queuosine precursor transporter</fullName>
        <shortName evidence="1">Q precursor transporter</shortName>
    </recommendedName>
</protein>
<comment type="function">
    <text evidence="1">Involved in the import of queuosine (Q) precursors, required for Q precursor salvage.</text>
</comment>
<dbReference type="GO" id="GO:0022857">
    <property type="term" value="F:transmembrane transporter activity"/>
    <property type="evidence" value="ECO:0007669"/>
    <property type="project" value="UniProtKB-UniRule"/>
</dbReference>
<dbReference type="KEGG" id="sfc:Spiaf_0420"/>
<keyword evidence="1" id="KW-0997">Cell inner membrane</keyword>
<comment type="similarity">
    <text evidence="1">Belongs to the vitamin uptake transporter (VUT/ECF) (TC 2.A.88) family. Q precursor transporter subfamily.</text>
</comment>
<dbReference type="Proteomes" id="UP000007383">
    <property type="component" value="Chromosome"/>
</dbReference>
<dbReference type="RefSeq" id="WP_014454522.1">
    <property type="nucleotide sequence ID" value="NC_017098.1"/>
</dbReference>
<keyword evidence="1" id="KW-0472">Membrane</keyword>
<dbReference type="eggNOG" id="COG1738">
    <property type="taxonomic scope" value="Bacteria"/>
</dbReference>
<evidence type="ECO:0000256" key="1">
    <source>
        <dbReference type="HAMAP-Rule" id="MF_02088"/>
    </source>
</evidence>
<evidence type="ECO:0000313" key="3">
    <source>
        <dbReference type="Proteomes" id="UP000007383"/>
    </source>
</evidence>
<name>H9UG82_SPIAZ</name>
<dbReference type="GO" id="GO:0005886">
    <property type="term" value="C:plasma membrane"/>
    <property type="evidence" value="ECO:0007669"/>
    <property type="project" value="UniProtKB-SubCell"/>
</dbReference>
<gene>
    <name evidence="2" type="ordered locus">Spiaf_0420</name>
</gene>
<keyword evidence="1" id="KW-0813">Transport</keyword>
<dbReference type="InterPro" id="IPR003744">
    <property type="entry name" value="YhhQ"/>
</dbReference>
<dbReference type="PANTHER" id="PTHR34300">
    <property type="entry name" value="QUEUOSINE PRECURSOR TRANSPORTER-RELATED"/>
    <property type="match status" value="1"/>
</dbReference>
<dbReference type="PANTHER" id="PTHR34300:SF2">
    <property type="entry name" value="QUEUOSINE PRECURSOR TRANSPORTER-RELATED"/>
    <property type="match status" value="1"/>
</dbReference>
<organism evidence="2 3">
    <name type="scientific">Spirochaeta africana (strain ATCC 700263 / DSM 8902 / Z-7692)</name>
    <dbReference type="NCBI Taxonomy" id="889378"/>
    <lineage>
        <taxon>Bacteria</taxon>
        <taxon>Pseudomonadati</taxon>
        <taxon>Spirochaetota</taxon>
        <taxon>Spirochaetia</taxon>
        <taxon>Spirochaetales</taxon>
        <taxon>Spirochaetaceae</taxon>
        <taxon>Spirochaeta</taxon>
    </lineage>
</organism>
<feature type="transmembrane region" description="Helical" evidence="1">
    <location>
        <begin position="28"/>
        <end position="45"/>
    </location>
</feature>
<dbReference type="NCBIfam" id="TIGR00697">
    <property type="entry name" value="queuosine precursor transporter"/>
    <property type="match status" value="1"/>
</dbReference>
<keyword evidence="3" id="KW-1185">Reference proteome</keyword>
<comment type="subcellular location">
    <subcellularLocation>
        <location evidence="1">Cell inner membrane</location>
        <topology evidence="1">Multi-pass membrane protein</topology>
    </subcellularLocation>
</comment>
<dbReference type="HAMAP" id="MF_02088">
    <property type="entry name" value="Q_prec_transport"/>
    <property type="match status" value="1"/>
</dbReference>
<accession>H9UG82</accession>
<keyword evidence="1" id="KW-1133">Transmembrane helix</keyword>